<evidence type="ECO:0000313" key="2">
    <source>
        <dbReference type="EMBL" id="PZX13465.1"/>
    </source>
</evidence>
<dbReference type="EMBL" id="QKZL01000018">
    <property type="protein sequence ID" value="PZX13465.1"/>
    <property type="molecule type" value="Genomic_DNA"/>
</dbReference>
<name>A0A2W7MZ98_9RHOB</name>
<sequence length="151" mass="16771">MPHDHGPHGHHHHDHAPHGPGHNHAEPDHLHSHLHAADEAADLQVLAAQFVDGFLHAADKTAYLKLAGVPFERPGKGGAKALKLVDVELRTEWQVGTAAPSFGSRELSYLPFPGPMVRERTNMALVYVSMDEKSLLDIRDFLQGRKREIER</sequence>
<evidence type="ECO:0000256" key="1">
    <source>
        <dbReference type="SAM" id="MobiDB-lite"/>
    </source>
</evidence>
<evidence type="ECO:0000313" key="3">
    <source>
        <dbReference type="Proteomes" id="UP000248916"/>
    </source>
</evidence>
<dbReference type="RefSeq" id="WP_111538323.1">
    <property type="nucleotide sequence ID" value="NZ_QKZL01000018.1"/>
</dbReference>
<gene>
    <name evidence="2" type="ORF">LX81_03250</name>
</gene>
<feature type="region of interest" description="Disordered" evidence="1">
    <location>
        <begin position="1"/>
        <end position="29"/>
    </location>
</feature>
<dbReference type="AlphaFoldDB" id="A0A2W7MZ98"/>
<protein>
    <submittedName>
        <fullName evidence="2">Uncharacterized protein</fullName>
    </submittedName>
</protein>
<dbReference type="OrthoDB" id="7360617at2"/>
<organism evidence="2 3">
    <name type="scientific">Palleronia aestuarii</name>
    <dbReference type="NCBI Taxonomy" id="568105"/>
    <lineage>
        <taxon>Bacteria</taxon>
        <taxon>Pseudomonadati</taxon>
        <taxon>Pseudomonadota</taxon>
        <taxon>Alphaproteobacteria</taxon>
        <taxon>Rhodobacterales</taxon>
        <taxon>Roseobacteraceae</taxon>
        <taxon>Palleronia</taxon>
    </lineage>
</organism>
<reference evidence="2 3" key="1">
    <citation type="submission" date="2018-06" db="EMBL/GenBank/DDBJ databases">
        <title>Genomic Encyclopedia of Archaeal and Bacterial Type Strains, Phase II (KMG-II): from individual species to whole genera.</title>
        <authorList>
            <person name="Goeker M."/>
        </authorList>
    </citation>
    <scope>NUCLEOTIDE SEQUENCE [LARGE SCALE GENOMIC DNA]</scope>
    <source>
        <strain evidence="2 3">DSM 22009</strain>
    </source>
</reference>
<dbReference type="Proteomes" id="UP000248916">
    <property type="component" value="Unassembled WGS sequence"/>
</dbReference>
<proteinExistence type="predicted"/>
<accession>A0A2W7MZ98</accession>
<comment type="caution">
    <text evidence="2">The sequence shown here is derived from an EMBL/GenBank/DDBJ whole genome shotgun (WGS) entry which is preliminary data.</text>
</comment>
<keyword evidence="3" id="KW-1185">Reference proteome</keyword>